<proteinExistence type="predicted"/>
<keyword evidence="2" id="KW-1185">Reference proteome</keyword>
<dbReference type="Proteomes" id="UP000095283">
    <property type="component" value="Unplaced"/>
</dbReference>
<name>A0A1I7X2F7_HETBA</name>
<evidence type="ECO:0000313" key="3">
    <source>
        <dbReference type="WBParaSite" id="Hba_11607"/>
    </source>
</evidence>
<protein>
    <submittedName>
        <fullName evidence="3">Serine rich and transmembrane domain containing 1</fullName>
    </submittedName>
</protein>
<dbReference type="AlphaFoldDB" id="A0A1I7X2F7"/>
<keyword evidence="1" id="KW-1133">Transmembrane helix</keyword>
<organism evidence="2 3">
    <name type="scientific">Heterorhabditis bacteriophora</name>
    <name type="common">Entomopathogenic nematode worm</name>
    <dbReference type="NCBI Taxonomy" id="37862"/>
    <lineage>
        <taxon>Eukaryota</taxon>
        <taxon>Metazoa</taxon>
        <taxon>Ecdysozoa</taxon>
        <taxon>Nematoda</taxon>
        <taxon>Chromadorea</taxon>
        <taxon>Rhabditida</taxon>
        <taxon>Rhabditina</taxon>
        <taxon>Rhabditomorpha</taxon>
        <taxon>Strongyloidea</taxon>
        <taxon>Heterorhabditidae</taxon>
        <taxon>Heterorhabditis</taxon>
    </lineage>
</organism>
<dbReference type="WBParaSite" id="Hba_11607">
    <property type="protein sequence ID" value="Hba_11607"/>
    <property type="gene ID" value="Hba_11607"/>
</dbReference>
<reference evidence="3" key="1">
    <citation type="submission" date="2016-11" db="UniProtKB">
        <authorList>
            <consortium name="WormBaseParasite"/>
        </authorList>
    </citation>
    <scope>IDENTIFICATION</scope>
</reference>
<accession>A0A1I7X2F7</accession>
<evidence type="ECO:0000256" key="1">
    <source>
        <dbReference type="SAM" id="Phobius"/>
    </source>
</evidence>
<evidence type="ECO:0000313" key="2">
    <source>
        <dbReference type="Proteomes" id="UP000095283"/>
    </source>
</evidence>
<keyword evidence="1" id="KW-0472">Membrane</keyword>
<sequence length="87" mass="10051">MDDWYMKITNAEDEADMTGLPSWKPTPANEYYSEFAYVLSLFILIAILIFPLILIHSKRNMQSRSSTMLVGDDASTEITHLYINWDS</sequence>
<feature type="transmembrane region" description="Helical" evidence="1">
    <location>
        <begin position="35"/>
        <end position="55"/>
    </location>
</feature>
<keyword evidence="1" id="KW-0812">Transmembrane</keyword>